<keyword evidence="2 4" id="KW-0012">Acyltransferase</keyword>
<dbReference type="SUPFAM" id="SSF52151">
    <property type="entry name" value="FabD/lysophospholipase-like"/>
    <property type="match status" value="1"/>
</dbReference>
<reference evidence="8" key="1">
    <citation type="submission" date="2014-08" db="EMBL/GenBank/DDBJ databases">
        <title>Coriobacteriaceae sp. complete genome.</title>
        <authorList>
            <person name="Looft T."/>
            <person name="Bayles D.O."/>
            <person name="Stanton T.B."/>
        </authorList>
    </citation>
    <scope>NUCLEOTIDE SEQUENCE [LARGE SCALE GENOMIC DNA]</scope>
    <source>
        <strain evidence="8">68-1-3</strain>
    </source>
</reference>
<feature type="active site" evidence="5">
    <location>
        <position position="92"/>
    </location>
</feature>
<evidence type="ECO:0000256" key="5">
    <source>
        <dbReference type="PIRSR" id="PIRSR000446-1"/>
    </source>
</evidence>
<evidence type="ECO:0000313" key="8">
    <source>
        <dbReference type="Proteomes" id="UP000031121"/>
    </source>
</evidence>
<dbReference type="InterPro" id="IPR016036">
    <property type="entry name" value="Malonyl_transacylase_ACP-bd"/>
</dbReference>
<comment type="catalytic activity">
    <reaction evidence="3 4">
        <text>holo-[ACP] + malonyl-CoA = malonyl-[ACP] + CoA</text>
        <dbReference type="Rhea" id="RHEA:41792"/>
        <dbReference type="Rhea" id="RHEA-COMP:9623"/>
        <dbReference type="Rhea" id="RHEA-COMP:9685"/>
        <dbReference type="ChEBI" id="CHEBI:57287"/>
        <dbReference type="ChEBI" id="CHEBI:57384"/>
        <dbReference type="ChEBI" id="CHEBI:64479"/>
        <dbReference type="ChEBI" id="CHEBI:78449"/>
        <dbReference type="EC" id="2.3.1.39"/>
    </reaction>
</comment>
<evidence type="ECO:0000256" key="2">
    <source>
        <dbReference type="ARBA" id="ARBA00023315"/>
    </source>
</evidence>
<dbReference type="InterPro" id="IPR024925">
    <property type="entry name" value="Malonyl_CoA-ACP_transAc"/>
</dbReference>
<dbReference type="Gene3D" id="3.40.366.10">
    <property type="entry name" value="Malonyl-Coenzyme A Acyl Carrier Protein, domain 2"/>
    <property type="match status" value="1"/>
</dbReference>
<keyword evidence="1 4" id="KW-0808">Transferase</keyword>
<evidence type="ECO:0000256" key="3">
    <source>
        <dbReference type="ARBA" id="ARBA00048462"/>
    </source>
</evidence>
<dbReference type="InterPro" id="IPR016035">
    <property type="entry name" value="Acyl_Trfase/lysoPLipase"/>
</dbReference>
<proteinExistence type="inferred from homology"/>
<dbReference type="Pfam" id="PF00698">
    <property type="entry name" value="Acyl_transf_1"/>
    <property type="match status" value="1"/>
</dbReference>
<sequence>MAAGPVFACSGQGSQRPGMGADLMDIPEVAVVFECASDVFGLDVAALCSAQGDPSALNDTRSAQAAIATLSIAVGRALRSRGVEPSALVGFSLGQVSALALSDMLTDEQALSLASVRARLMGEAADANPGAMSALLKADEDAVEALVSQCAQGEVLVAANFNCPGQIVVSGSVGAIGRAEEAWAARGGRFSRLPTSGAFHSPLMGDALEPFSAYLESVAFCEPRMPLICNVDARPLSASTVRDHLARHLVSAVRFSQSIDLLSASGASSYVEVGFGGVLTGLIRRIDKDAARMCVQDRASFDDCLALAAQGAFAGRG</sequence>
<organism evidence="7 8">
    <name type="scientific">Berryella intestinalis</name>
    <dbReference type="NCBI Taxonomy" id="1531429"/>
    <lineage>
        <taxon>Bacteria</taxon>
        <taxon>Bacillati</taxon>
        <taxon>Actinomycetota</taxon>
        <taxon>Coriobacteriia</taxon>
        <taxon>Eggerthellales</taxon>
        <taxon>Eggerthellaceae</taxon>
        <taxon>Berryella</taxon>
    </lineage>
</organism>
<dbReference type="InterPro" id="IPR050858">
    <property type="entry name" value="Mal-CoA-ACP_Trans/PKS_FabD"/>
</dbReference>
<evidence type="ECO:0000256" key="1">
    <source>
        <dbReference type="ARBA" id="ARBA00022679"/>
    </source>
</evidence>
<dbReference type="SUPFAM" id="SSF55048">
    <property type="entry name" value="Probable ACP-binding domain of malonyl-CoA ACP transacylase"/>
    <property type="match status" value="1"/>
</dbReference>
<dbReference type="InterPro" id="IPR001227">
    <property type="entry name" value="Ac_transferase_dom_sf"/>
</dbReference>
<dbReference type="PIRSF" id="PIRSF000446">
    <property type="entry name" value="Mct"/>
    <property type="match status" value="1"/>
</dbReference>
<dbReference type="Gene3D" id="3.30.70.250">
    <property type="entry name" value="Malonyl-CoA ACP transacylase, ACP-binding"/>
    <property type="match status" value="1"/>
</dbReference>
<dbReference type="PANTHER" id="PTHR42681">
    <property type="entry name" value="MALONYL-COA-ACYL CARRIER PROTEIN TRANSACYLASE, MITOCHONDRIAL"/>
    <property type="match status" value="1"/>
</dbReference>
<dbReference type="AlphaFoldDB" id="A0A0A8B5U4"/>
<dbReference type="KEGG" id="cbac:JI75_05290"/>
<dbReference type="HOGENOM" id="CLU_030558_1_1_11"/>
<dbReference type="GO" id="GO:0005829">
    <property type="term" value="C:cytosol"/>
    <property type="evidence" value="ECO:0007669"/>
    <property type="project" value="TreeGrafter"/>
</dbReference>
<protein>
    <recommendedName>
        <fullName evidence="4">Malonyl CoA-acyl carrier protein transacylase</fullName>
        <ecNumber evidence="4">2.3.1.39</ecNumber>
    </recommendedName>
</protein>
<dbReference type="EMBL" id="CP009302">
    <property type="protein sequence ID" value="AJC12168.1"/>
    <property type="molecule type" value="Genomic_DNA"/>
</dbReference>
<dbReference type="GO" id="GO:0006633">
    <property type="term" value="P:fatty acid biosynthetic process"/>
    <property type="evidence" value="ECO:0007669"/>
    <property type="project" value="TreeGrafter"/>
</dbReference>
<feature type="active site" evidence="5">
    <location>
        <position position="200"/>
    </location>
</feature>
<dbReference type="PANTHER" id="PTHR42681:SF1">
    <property type="entry name" value="MALONYL-COA-ACYL CARRIER PROTEIN TRANSACYLASE, MITOCHONDRIAL"/>
    <property type="match status" value="1"/>
</dbReference>
<dbReference type="Proteomes" id="UP000031121">
    <property type="component" value="Chromosome"/>
</dbReference>
<name>A0A0A8B5U4_9ACTN</name>
<accession>A0A0A8B5U4</accession>
<reference evidence="7 8" key="2">
    <citation type="journal article" date="2015" name="Genome Announc.">
        <title>Complete Genome Sequence of Coriobacteriaceae Strain 68-1-3, a Novel Mucus-Degrading Isolate from the Swine Intestinal Tract.</title>
        <authorList>
            <person name="Looft T."/>
            <person name="Bayles D.O."/>
            <person name="Alt D.P."/>
            <person name="Stanton T.B."/>
        </authorList>
    </citation>
    <scope>NUCLEOTIDE SEQUENCE [LARGE SCALE GENOMIC DNA]</scope>
    <source>
        <strain evidence="7 8">68-1-3</strain>
    </source>
</reference>
<dbReference type="GO" id="GO:0004314">
    <property type="term" value="F:[acyl-carrier-protein] S-malonyltransferase activity"/>
    <property type="evidence" value="ECO:0007669"/>
    <property type="project" value="UniProtKB-EC"/>
</dbReference>
<evidence type="ECO:0000259" key="6">
    <source>
        <dbReference type="SMART" id="SM00827"/>
    </source>
</evidence>
<dbReference type="STRING" id="1531429.JI75_05290"/>
<dbReference type="SMART" id="SM00827">
    <property type="entry name" value="PKS_AT"/>
    <property type="match status" value="1"/>
</dbReference>
<feature type="domain" description="Malonyl-CoA:ACP transacylase (MAT)" evidence="6">
    <location>
        <begin position="8"/>
        <end position="312"/>
    </location>
</feature>
<dbReference type="EC" id="2.3.1.39" evidence="4"/>
<gene>
    <name evidence="7" type="ORF">JI75_05290</name>
</gene>
<dbReference type="InterPro" id="IPR014043">
    <property type="entry name" value="Acyl_transferase_dom"/>
</dbReference>
<evidence type="ECO:0000256" key="4">
    <source>
        <dbReference type="PIRNR" id="PIRNR000446"/>
    </source>
</evidence>
<evidence type="ECO:0000313" key="7">
    <source>
        <dbReference type="EMBL" id="AJC12168.1"/>
    </source>
</evidence>
<comment type="similarity">
    <text evidence="4">Belongs to the fabD family.</text>
</comment>
<keyword evidence="8" id="KW-1185">Reference proteome</keyword>